<accession>A0A0H3YKB3</accession>
<keyword evidence="5" id="KW-0677">Repeat</keyword>
<evidence type="ECO:0000256" key="1">
    <source>
        <dbReference type="ARBA" id="ARBA00004141"/>
    </source>
</evidence>
<dbReference type="Gene3D" id="1.50.40.10">
    <property type="entry name" value="Mitochondrial carrier domain"/>
    <property type="match status" value="2"/>
</dbReference>
<dbReference type="AlphaFoldDB" id="A0A0H3YKB3"/>
<reference evidence="10" key="1">
    <citation type="journal article" date="2015" name="Elife">
        <title>Stem cells and fluid flow drive cyst formation in an invertebrate excretory organ.</title>
        <authorList>
            <person name="Thi-Kim Vu H."/>
            <person name="Rink J.C."/>
            <person name="McKinney S.A."/>
            <person name="McClain M."/>
            <person name="Lakshmanaperumal N."/>
            <person name="Alexander R."/>
            <person name="Sanchez Alvarado A."/>
        </authorList>
    </citation>
    <scope>NUCLEOTIDE SEQUENCE</scope>
</reference>
<dbReference type="PROSITE" id="PS50920">
    <property type="entry name" value="SOLCAR"/>
    <property type="match status" value="3"/>
</dbReference>
<evidence type="ECO:0000256" key="2">
    <source>
        <dbReference type="ARBA" id="ARBA00006375"/>
    </source>
</evidence>
<dbReference type="OrthoDB" id="250329at2759"/>
<dbReference type="GO" id="GO:0015658">
    <property type="term" value="F:branched-chain amino acid transmembrane transporter activity"/>
    <property type="evidence" value="ECO:0007669"/>
    <property type="project" value="InterPro"/>
</dbReference>
<feature type="transmembrane region" description="Helical" evidence="9">
    <location>
        <begin position="20"/>
        <end position="38"/>
    </location>
</feature>
<dbReference type="Pfam" id="PF00153">
    <property type="entry name" value="Mito_carr"/>
    <property type="match status" value="3"/>
</dbReference>
<dbReference type="PRINTS" id="PR00926">
    <property type="entry name" value="MITOCARRIER"/>
</dbReference>
<dbReference type="InterPro" id="IPR023395">
    <property type="entry name" value="MCP_dom_sf"/>
</dbReference>
<feature type="repeat" description="Solcar" evidence="7">
    <location>
        <begin position="107"/>
        <end position="211"/>
    </location>
</feature>
<feature type="transmembrane region" description="Helical" evidence="9">
    <location>
        <begin position="184"/>
        <end position="204"/>
    </location>
</feature>
<dbReference type="GO" id="GO:0016020">
    <property type="term" value="C:membrane"/>
    <property type="evidence" value="ECO:0007669"/>
    <property type="project" value="UniProtKB-SubCell"/>
</dbReference>
<comment type="similarity">
    <text evidence="2 8">Belongs to the mitochondrial carrier (TC 2.A.29) family.</text>
</comment>
<keyword evidence="3 8" id="KW-0813">Transport</keyword>
<evidence type="ECO:0000256" key="6">
    <source>
        <dbReference type="ARBA" id="ARBA00023136"/>
    </source>
</evidence>
<evidence type="ECO:0000256" key="4">
    <source>
        <dbReference type="ARBA" id="ARBA00022692"/>
    </source>
</evidence>
<dbReference type="GO" id="GO:0009083">
    <property type="term" value="P:branched-chain amino acid catabolic process"/>
    <property type="evidence" value="ECO:0007669"/>
    <property type="project" value="InterPro"/>
</dbReference>
<sequence length="315" mass="36136">MDSAENFQVIEMHMLKKYMFFPLAGLGTFTVNTILYPISLIRTRLVMQHGNNLYTGMIHCARTILIKEGWKGLYNGFFVKSIQLFSGMAYVGTYETIRFKLADFDFNPHTRSFIAGGFASAVGQTLVVPVDVVSQHMMIINNKDTSVGSLSSIKLTNSELKTPLSRFIGVCSHIRHEYGIRGFYKGYAISMITFIPNSALWWGFYNLYCDKLSNSLSFLEIPRLLIQVVSAPLAGSSAALIMNPIDCIRMRIQVKNCKFLKTVSVLWREDRWFMFHKGLSARLTQSITYSFWIILFYEPIKYFCLKEDFKKTIKI</sequence>
<evidence type="ECO:0000256" key="5">
    <source>
        <dbReference type="ARBA" id="ARBA00022737"/>
    </source>
</evidence>
<dbReference type="SUPFAM" id="SSF103506">
    <property type="entry name" value="Mitochondrial carrier"/>
    <property type="match status" value="1"/>
</dbReference>
<dbReference type="GO" id="GO:0005739">
    <property type="term" value="C:mitochondrion"/>
    <property type="evidence" value="ECO:0007669"/>
    <property type="project" value="InterPro"/>
</dbReference>
<feature type="repeat" description="Solcar" evidence="7">
    <location>
        <begin position="222"/>
        <end position="303"/>
    </location>
</feature>
<keyword evidence="4 7" id="KW-0812">Transmembrane</keyword>
<evidence type="ECO:0000256" key="8">
    <source>
        <dbReference type="RuleBase" id="RU000488"/>
    </source>
</evidence>
<evidence type="ECO:0000256" key="3">
    <source>
        <dbReference type="ARBA" id="ARBA00022448"/>
    </source>
</evidence>
<name>A0A0H3YKB3_SCHMD</name>
<keyword evidence="9" id="KW-1133">Transmembrane helix</keyword>
<organism evidence="10">
    <name type="scientific">Schmidtea mediterranea</name>
    <name type="common">Freshwater planarian flatworm</name>
    <dbReference type="NCBI Taxonomy" id="79327"/>
    <lineage>
        <taxon>Eukaryota</taxon>
        <taxon>Metazoa</taxon>
        <taxon>Spiralia</taxon>
        <taxon>Lophotrochozoa</taxon>
        <taxon>Platyhelminthes</taxon>
        <taxon>Rhabditophora</taxon>
        <taxon>Seriata</taxon>
        <taxon>Tricladida</taxon>
        <taxon>Continenticola</taxon>
        <taxon>Geoplanoidea</taxon>
        <taxon>Dugesiidae</taxon>
        <taxon>Schmidtea</taxon>
    </lineage>
</organism>
<evidence type="ECO:0000256" key="7">
    <source>
        <dbReference type="PROSITE-ProRule" id="PRU00282"/>
    </source>
</evidence>
<dbReference type="PANTHER" id="PTHR46314">
    <property type="entry name" value="SOLUTE CARRIER FAMILY 25 MEMBER 44"/>
    <property type="match status" value="1"/>
</dbReference>
<dbReference type="InterPro" id="IPR018108">
    <property type="entry name" value="MCP_transmembrane"/>
</dbReference>
<protein>
    <submittedName>
        <fullName evidence="10">Slc25a-15</fullName>
    </submittedName>
</protein>
<keyword evidence="6 7" id="KW-0472">Membrane</keyword>
<feature type="repeat" description="Solcar" evidence="7">
    <location>
        <begin position="16"/>
        <end position="100"/>
    </location>
</feature>
<proteinExistence type="evidence at transcript level"/>
<evidence type="ECO:0000313" key="10">
    <source>
        <dbReference type="EMBL" id="AKN21583.1"/>
    </source>
</evidence>
<evidence type="ECO:0000256" key="9">
    <source>
        <dbReference type="SAM" id="Phobius"/>
    </source>
</evidence>
<dbReference type="InterPro" id="IPR002067">
    <property type="entry name" value="MCP"/>
</dbReference>
<dbReference type="InterPro" id="IPR042164">
    <property type="entry name" value="SLC25A44"/>
</dbReference>
<gene>
    <name evidence="10" type="primary">slc25a-15</name>
</gene>
<dbReference type="EMBL" id="KT163633">
    <property type="protein sequence ID" value="AKN21583.1"/>
    <property type="molecule type" value="mRNA"/>
</dbReference>
<dbReference type="PANTHER" id="PTHR46314:SF2">
    <property type="entry name" value="SOLUTE CARRIER FAMILY 25 MEMBER 44"/>
    <property type="match status" value="1"/>
</dbReference>
<comment type="subcellular location">
    <subcellularLocation>
        <location evidence="1">Membrane</location>
        <topology evidence="1">Multi-pass membrane protein</topology>
    </subcellularLocation>
</comment>